<dbReference type="EMBL" id="AAWS01000015">
    <property type="protein sequence ID" value="EAY28550.1"/>
    <property type="molecule type" value="Genomic_DNA"/>
</dbReference>
<name>A1ZM18_MICM2</name>
<accession>A1ZM18</accession>
<sequence length="38" mass="4288">MASYQFTPITNVNTLTRSGFSWAKSPPKYCLGFTQIKC</sequence>
<comment type="caution">
    <text evidence="1">The sequence shown here is derived from an EMBL/GenBank/DDBJ whole genome shotgun (WGS) entry which is preliminary data.</text>
</comment>
<evidence type="ECO:0000313" key="2">
    <source>
        <dbReference type="Proteomes" id="UP000004095"/>
    </source>
</evidence>
<organism evidence="1 2">
    <name type="scientific">Microscilla marina ATCC 23134</name>
    <dbReference type="NCBI Taxonomy" id="313606"/>
    <lineage>
        <taxon>Bacteria</taxon>
        <taxon>Pseudomonadati</taxon>
        <taxon>Bacteroidota</taxon>
        <taxon>Cytophagia</taxon>
        <taxon>Cytophagales</taxon>
        <taxon>Microscillaceae</taxon>
        <taxon>Microscilla</taxon>
    </lineage>
</organism>
<proteinExistence type="predicted"/>
<gene>
    <name evidence="1" type="ORF">M23134_04397</name>
</gene>
<protein>
    <submittedName>
        <fullName evidence="1">Uncharacterized protein</fullName>
    </submittedName>
</protein>
<reference evidence="1 2" key="1">
    <citation type="submission" date="2007-01" db="EMBL/GenBank/DDBJ databases">
        <authorList>
            <person name="Haygood M."/>
            <person name="Podell S."/>
            <person name="Anderson C."/>
            <person name="Hopkinson B."/>
            <person name="Roe K."/>
            <person name="Barbeau K."/>
            <person name="Gaasterland T."/>
            <person name="Ferriera S."/>
            <person name="Johnson J."/>
            <person name="Kravitz S."/>
            <person name="Beeson K."/>
            <person name="Sutton G."/>
            <person name="Rogers Y.-H."/>
            <person name="Friedman R."/>
            <person name="Frazier M."/>
            <person name="Venter J.C."/>
        </authorList>
    </citation>
    <scope>NUCLEOTIDE SEQUENCE [LARGE SCALE GENOMIC DNA]</scope>
    <source>
        <strain evidence="1 2">ATCC 23134</strain>
    </source>
</reference>
<dbReference type="Proteomes" id="UP000004095">
    <property type="component" value="Unassembled WGS sequence"/>
</dbReference>
<evidence type="ECO:0000313" key="1">
    <source>
        <dbReference type="EMBL" id="EAY28550.1"/>
    </source>
</evidence>
<keyword evidence="2" id="KW-1185">Reference proteome</keyword>
<dbReference type="AlphaFoldDB" id="A1ZM18"/>